<dbReference type="OrthoDB" id="364892at2759"/>
<dbReference type="PANTHER" id="PTHR42908:SF3">
    <property type="entry name" value="ELONGATION FACTOR-LIKE GTPASE 1"/>
    <property type="match status" value="1"/>
</dbReference>
<dbReference type="Proteomes" id="UP000003163">
    <property type="component" value="Unassembled WGS sequence"/>
</dbReference>
<dbReference type="GO" id="GO:0005525">
    <property type="term" value="F:GTP binding"/>
    <property type="evidence" value="ECO:0007669"/>
    <property type="project" value="InterPro"/>
</dbReference>
<proteinExistence type="predicted"/>
<evidence type="ECO:0000313" key="4">
    <source>
        <dbReference type="Proteomes" id="UP000003163"/>
    </source>
</evidence>
<comment type="caution">
    <text evidence="3">The sequence shown here is derived from an EMBL/GenBank/DDBJ whole genome shotgun (WGS) entry which is preliminary data.</text>
</comment>
<dbReference type="SUPFAM" id="SSF54980">
    <property type="entry name" value="EF-G C-terminal domain-like"/>
    <property type="match status" value="1"/>
</dbReference>
<dbReference type="Gene3D" id="3.30.70.240">
    <property type="match status" value="1"/>
</dbReference>
<gene>
    <name evidence="3" type="ORF">EDEG_01402</name>
</gene>
<dbReference type="OMA" id="CSARLCD"/>
<keyword evidence="4" id="KW-1185">Reference proteome</keyword>
<dbReference type="STRING" id="1003232.J9D981"/>
<dbReference type="GO" id="GO:1990904">
    <property type="term" value="C:ribonucleoprotein complex"/>
    <property type="evidence" value="ECO:0007669"/>
    <property type="project" value="TreeGrafter"/>
</dbReference>
<reference evidence="3 4" key="1">
    <citation type="submission" date="2011-08" db="EMBL/GenBank/DDBJ databases">
        <authorList>
            <person name="Liu Z.J."/>
            <person name="Shi F.L."/>
            <person name="Lu J.Q."/>
            <person name="Li M."/>
            <person name="Wang Z.L."/>
        </authorList>
    </citation>
    <scope>NUCLEOTIDE SEQUENCE [LARGE SCALE GENOMIC DNA]</scope>
    <source>
        <strain evidence="3 4">USNM 41457</strain>
    </source>
</reference>
<name>J9D981_EDHAE</name>
<dbReference type="GO" id="GO:0042256">
    <property type="term" value="P:cytosolic ribosome assembly"/>
    <property type="evidence" value="ECO:0007669"/>
    <property type="project" value="TreeGrafter"/>
</dbReference>
<organism evidence="3 4">
    <name type="scientific">Edhazardia aedis (strain USNM 41457)</name>
    <name type="common">Microsporidian parasite</name>
    <dbReference type="NCBI Taxonomy" id="1003232"/>
    <lineage>
        <taxon>Eukaryota</taxon>
        <taxon>Fungi</taxon>
        <taxon>Fungi incertae sedis</taxon>
        <taxon>Microsporidia</taxon>
        <taxon>Edhazardia</taxon>
    </lineage>
</organism>
<dbReference type="GO" id="GO:0005829">
    <property type="term" value="C:cytosol"/>
    <property type="evidence" value="ECO:0007669"/>
    <property type="project" value="TreeGrafter"/>
</dbReference>
<dbReference type="Gene3D" id="3.40.50.300">
    <property type="entry name" value="P-loop containing nucleotide triphosphate hydrolases"/>
    <property type="match status" value="1"/>
</dbReference>
<reference evidence="4" key="2">
    <citation type="submission" date="2015-07" db="EMBL/GenBank/DDBJ databases">
        <title>Contrasting host-pathogen interactions and genome evolution in two generalist and specialist microsporidian pathogens of mosquitoes.</title>
        <authorList>
            <consortium name="The Broad Institute Genomics Platform"/>
            <consortium name="The Broad Institute Genome Sequencing Center for Infectious Disease"/>
            <person name="Cuomo C.A."/>
            <person name="Sanscrainte N.D."/>
            <person name="Goldberg J.M."/>
            <person name="Heiman D."/>
            <person name="Young S."/>
            <person name="Zeng Q."/>
            <person name="Becnel J.J."/>
            <person name="Birren B.W."/>
        </authorList>
    </citation>
    <scope>NUCLEOTIDE SEQUENCE [LARGE SCALE GENOMIC DNA]</scope>
    <source>
        <strain evidence="4">USNM 41457</strain>
    </source>
</reference>
<dbReference type="InParanoid" id="J9D981"/>
<dbReference type="PANTHER" id="PTHR42908">
    <property type="entry name" value="TRANSLATION ELONGATION FACTOR-RELATED"/>
    <property type="match status" value="1"/>
</dbReference>
<dbReference type="GO" id="GO:0003924">
    <property type="term" value="F:GTPase activity"/>
    <property type="evidence" value="ECO:0007669"/>
    <property type="project" value="InterPro"/>
</dbReference>
<dbReference type="AlphaFoldDB" id="J9D981"/>
<accession>J9D981</accession>
<dbReference type="InterPro" id="IPR000795">
    <property type="entry name" value="T_Tr_GTP-bd_dom"/>
</dbReference>
<dbReference type="SUPFAM" id="SSF52540">
    <property type="entry name" value="P-loop containing nucleoside triphosphate hydrolases"/>
    <property type="match status" value="1"/>
</dbReference>
<dbReference type="EMBL" id="AFBI03000020">
    <property type="protein sequence ID" value="EJW04336.1"/>
    <property type="molecule type" value="Genomic_DNA"/>
</dbReference>
<dbReference type="Pfam" id="PF00009">
    <property type="entry name" value="GTP_EFTU"/>
    <property type="match status" value="1"/>
</dbReference>
<feature type="compositionally biased region" description="Basic and acidic residues" evidence="1">
    <location>
        <begin position="310"/>
        <end position="327"/>
    </location>
</feature>
<dbReference type="InterPro" id="IPR027417">
    <property type="entry name" value="P-loop_NTPase"/>
</dbReference>
<evidence type="ECO:0000259" key="2">
    <source>
        <dbReference type="Pfam" id="PF00009"/>
    </source>
</evidence>
<dbReference type="InterPro" id="IPR035647">
    <property type="entry name" value="EFG_III/V"/>
</dbReference>
<feature type="domain" description="Tr-type G" evidence="2">
    <location>
        <begin position="15"/>
        <end position="231"/>
    </location>
</feature>
<dbReference type="HOGENOM" id="CLU_011666_0_0_1"/>
<dbReference type="GO" id="GO:0043022">
    <property type="term" value="F:ribosome binding"/>
    <property type="evidence" value="ECO:0007669"/>
    <property type="project" value="TreeGrafter"/>
</dbReference>
<evidence type="ECO:0000256" key="1">
    <source>
        <dbReference type="SAM" id="MobiDB-lite"/>
    </source>
</evidence>
<protein>
    <recommendedName>
        <fullName evidence="2">Tr-type G domain-containing protein</fullName>
    </recommendedName>
</protein>
<sequence>MEDEKNMNLNKYVTTVVAHIDHGKTTLIDSLIASQGIISKQSAGLLRYMDTREDEQTRGITLKLSTIKLLNITDIHSENILPEANLSIPSINSAVKNMNGENDLEANNVKNNLQKNIFQSKGESINTNNEEKKMSNDETIKKKSIHYIIDTPGHVDFESLVQCSTYMSDYILLIIDINEGITPRLYSIVNFIRKKKCILVLNKFDKKLNSCEELELYSIIQGIICRLNGLMREEYFEWKKNNIILACSTKCTGFNYFKFQEIVCIMSRKSPNSQESTKSAKTIEKANSEISSVHAKPIDNVNHQSTTEPENIKNDKKQSTRVADAKKQAGSLKNVTKFLYMLKRKIDNKDLDTICQKFNINRRTEKDIWMGVIPLYETVFQSIETFDSFFRHDINNSCENKHEKICEMHINSISSTNTTEIDELPEEAVLFEKKSSMVEENKISKIFDSTDLINLNPLSEKFEKLTLKSKNMEHNLAAVTGFTILKEKKTYNTDNLLFAVRILKGKIFKGQQVICKNFNSTKTLVIDQIFDTCIRSFVEKNIAFANEIVYVKADLLKHSVIYQNLEFAPNLISPSGKPFYKRYVTLGRQHSTNEFKKAIKILSFMESNLSVRINKFNDFEFLCEGKVQFEKICTDLVDMGFEFTIGEPYEIFCEIIGNNNTIYDDNDEYRLEVIIDTLNDNDKEDEDVAQIQHKTHDRKISKESVYKAFNSSINKNKNQNDDYKESLVNPLAKKTDINPKKNPIENISTTYNFYRNGNSSHENIAEKSKDIFYCENMNPQNVHVSKKNCSFNSNTISDCKTPHKDRKLNIEGNISEKYNIFTDDEKNNNSLSCFNNEFLSIIKNAYNIFITSGFLINQPIRFTKTKIFFEPKTNIENDKIFSKIKETLVKCYKGCNPTISPFYYKCSVQILTEYLGTTYTILHNYNFVLLEEIYNEETDFFVIECLIPQFLYYKFVEDIRMKTSGTVYLQVQEYGFRYNKGFDQYVFDQRKKKGLFVEEMIIEEPEKQRTHKK</sequence>
<dbReference type="VEuPathDB" id="MicrosporidiaDB:EDEG_01402"/>
<feature type="region of interest" description="Disordered" evidence="1">
    <location>
        <begin position="297"/>
        <end position="328"/>
    </location>
</feature>
<evidence type="ECO:0000313" key="3">
    <source>
        <dbReference type="EMBL" id="EJW04336.1"/>
    </source>
</evidence>